<dbReference type="SFLD" id="SFLDS00003">
    <property type="entry name" value="Haloacid_Dehalogenase"/>
    <property type="match status" value="1"/>
</dbReference>
<keyword evidence="2 4" id="KW-0378">Hydrolase</keyword>
<dbReference type="InterPro" id="IPR023214">
    <property type="entry name" value="HAD_sf"/>
</dbReference>
<dbReference type="PANTHER" id="PTHR46470">
    <property type="entry name" value="N-ACYLNEURAMINATE-9-PHOSPHATASE"/>
    <property type="match status" value="1"/>
</dbReference>
<keyword evidence="3" id="KW-0460">Magnesium</keyword>
<dbReference type="NCBIfam" id="TIGR01549">
    <property type="entry name" value="HAD-SF-IA-v1"/>
    <property type="match status" value="1"/>
</dbReference>
<dbReference type="Gene3D" id="3.40.50.1000">
    <property type="entry name" value="HAD superfamily/HAD-like"/>
    <property type="match status" value="1"/>
</dbReference>
<dbReference type="GO" id="GO:0016787">
    <property type="term" value="F:hydrolase activity"/>
    <property type="evidence" value="ECO:0007669"/>
    <property type="project" value="UniProtKB-KW"/>
</dbReference>
<dbReference type="PANTHER" id="PTHR46470:SF4">
    <property type="entry name" value="5-AMINO-6-(5-PHOSPHO-D-RIBITYLAMINO)URACIL PHOSPHATASE YIGB"/>
    <property type="match status" value="1"/>
</dbReference>
<dbReference type="RefSeq" id="WP_203656362.1">
    <property type="nucleotide sequence ID" value="NZ_BONR01000004.1"/>
</dbReference>
<dbReference type="Pfam" id="PF00702">
    <property type="entry name" value="Hydrolase"/>
    <property type="match status" value="1"/>
</dbReference>
<evidence type="ECO:0000256" key="2">
    <source>
        <dbReference type="ARBA" id="ARBA00022801"/>
    </source>
</evidence>
<protein>
    <submittedName>
        <fullName evidence="4">Hydrolase</fullName>
    </submittedName>
</protein>
<dbReference type="Proteomes" id="UP000652354">
    <property type="component" value="Unassembled WGS sequence"/>
</dbReference>
<gene>
    <name evidence="4" type="ORF">Dac01nite_19050</name>
</gene>
<dbReference type="InterPro" id="IPR006439">
    <property type="entry name" value="HAD-SF_hydro_IA"/>
</dbReference>
<organism evidence="4 5">
    <name type="scientific">Demequina activiva</name>
    <dbReference type="NCBI Taxonomy" id="1582364"/>
    <lineage>
        <taxon>Bacteria</taxon>
        <taxon>Bacillati</taxon>
        <taxon>Actinomycetota</taxon>
        <taxon>Actinomycetes</taxon>
        <taxon>Micrococcales</taxon>
        <taxon>Demequinaceae</taxon>
        <taxon>Demequina</taxon>
    </lineage>
</organism>
<dbReference type="EMBL" id="BONR01000004">
    <property type="protein sequence ID" value="GIG55153.1"/>
    <property type="molecule type" value="Genomic_DNA"/>
</dbReference>
<dbReference type="AlphaFoldDB" id="A0A919ULX8"/>
<dbReference type="SUPFAM" id="SSF56784">
    <property type="entry name" value="HAD-like"/>
    <property type="match status" value="1"/>
</dbReference>
<reference evidence="4" key="1">
    <citation type="submission" date="2021-01" db="EMBL/GenBank/DDBJ databases">
        <title>Whole genome shotgun sequence of Demequina activiva NBRC 110675.</title>
        <authorList>
            <person name="Komaki H."/>
            <person name="Tamura T."/>
        </authorList>
    </citation>
    <scope>NUCLEOTIDE SEQUENCE</scope>
    <source>
        <strain evidence="4">NBRC 110675</strain>
    </source>
</reference>
<comment type="cofactor">
    <cofactor evidence="1">
        <name>Mg(2+)</name>
        <dbReference type="ChEBI" id="CHEBI:18420"/>
    </cofactor>
</comment>
<dbReference type="InterPro" id="IPR036412">
    <property type="entry name" value="HAD-like_sf"/>
</dbReference>
<proteinExistence type="predicted"/>
<dbReference type="SFLD" id="SFLDG01129">
    <property type="entry name" value="C1.5:_HAD__Beta-PGM__Phosphata"/>
    <property type="match status" value="1"/>
</dbReference>
<name>A0A919ULX8_9MICO</name>
<dbReference type="GO" id="GO:0044281">
    <property type="term" value="P:small molecule metabolic process"/>
    <property type="evidence" value="ECO:0007669"/>
    <property type="project" value="UniProtKB-ARBA"/>
</dbReference>
<dbReference type="InterPro" id="IPR051400">
    <property type="entry name" value="HAD-like_hydrolase"/>
</dbReference>
<dbReference type="PRINTS" id="PR00413">
    <property type="entry name" value="HADHALOGNASE"/>
</dbReference>
<dbReference type="NCBIfam" id="TIGR01509">
    <property type="entry name" value="HAD-SF-IA-v3"/>
    <property type="match status" value="1"/>
</dbReference>
<sequence>MLAGPVRGILLDIDDTLVDTRGAFRHALLRVADEYLRDGLDPDEVVRFWREDRSGWYRAHTRGELSHREQRKRRANELHAEYGGPPLDEDAYDIWDEGFERHFREGWRAHEDALPLLETLESAGIAYGAVSNADTDYQIMKLAACGLERVEMFVGVDTFGVGKPDPRVFHEGVRRLGLAPKNVAYVGDEPDIDAVGAADAGLTGVWIDRPGAGRVAFDEASPGFDRIVRVSALDQVVPSLELTP</sequence>
<accession>A0A919ULX8</accession>
<comment type="caution">
    <text evidence="4">The sequence shown here is derived from an EMBL/GenBank/DDBJ whole genome shotgun (WGS) entry which is preliminary data.</text>
</comment>
<keyword evidence="5" id="KW-1185">Reference proteome</keyword>
<evidence type="ECO:0000256" key="3">
    <source>
        <dbReference type="ARBA" id="ARBA00022842"/>
    </source>
</evidence>
<evidence type="ECO:0000313" key="4">
    <source>
        <dbReference type="EMBL" id="GIG55153.1"/>
    </source>
</evidence>
<evidence type="ECO:0000256" key="1">
    <source>
        <dbReference type="ARBA" id="ARBA00001946"/>
    </source>
</evidence>
<dbReference type="Gene3D" id="1.20.120.1600">
    <property type="match status" value="1"/>
</dbReference>
<evidence type="ECO:0000313" key="5">
    <source>
        <dbReference type="Proteomes" id="UP000652354"/>
    </source>
</evidence>